<evidence type="ECO:0000256" key="7">
    <source>
        <dbReference type="ARBA" id="ARBA00023235"/>
    </source>
</evidence>
<dbReference type="Gene3D" id="3.40.50.670">
    <property type="match status" value="1"/>
</dbReference>
<dbReference type="InterPro" id="IPR003594">
    <property type="entry name" value="HATPase_dom"/>
</dbReference>
<evidence type="ECO:0000256" key="4">
    <source>
        <dbReference type="ARBA" id="ARBA00022723"/>
    </source>
</evidence>
<evidence type="ECO:0000256" key="5">
    <source>
        <dbReference type="ARBA" id="ARBA00022842"/>
    </source>
</evidence>
<dbReference type="SMART" id="SM00387">
    <property type="entry name" value="HATPase_c"/>
    <property type="match status" value="1"/>
</dbReference>
<dbReference type="KEGG" id="mfq:MYF_00135"/>
<dbReference type="SUPFAM" id="SSF55874">
    <property type="entry name" value="ATPase domain of HSP90 chaperone/DNA topoisomerase II/histidine kinase"/>
    <property type="match status" value="1"/>
</dbReference>
<dbReference type="STRING" id="743971.MYF_00135"/>
<keyword evidence="5" id="KW-0460">Magnesium</keyword>
<dbReference type="CDD" id="cd00329">
    <property type="entry name" value="TopoII_MutL_Trans"/>
    <property type="match status" value="1"/>
</dbReference>
<dbReference type="Gene3D" id="3.30.230.10">
    <property type="match status" value="1"/>
</dbReference>
<dbReference type="InterPro" id="IPR014721">
    <property type="entry name" value="Ribsml_uS5_D2-typ_fold_subgr"/>
</dbReference>
<dbReference type="GO" id="GO:0005524">
    <property type="term" value="F:ATP binding"/>
    <property type="evidence" value="ECO:0007669"/>
    <property type="project" value="InterPro"/>
</dbReference>
<keyword evidence="10" id="KW-1185">Reference proteome</keyword>
<dbReference type="PANTHER" id="PTHR45866:SF12">
    <property type="entry name" value="DNA TOPOISOMERASE 4 SUBUNIT B"/>
    <property type="match status" value="1"/>
</dbReference>
<accession>A0A0A8E6P7</accession>
<dbReference type="InterPro" id="IPR006171">
    <property type="entry name" value="TOPRIM_dom"/>
</dbReference>
<dbReference type="InterPro" id="IPR001241">
    <property type="entry name" value="Topo_IIA"/>
</dbReference>
<evidence type="ECO:0000256" key="1">
    <source>
        <dbReference type="ARBA" id="ARBA00000185"/>
    </source>
</evidence>
<keyword evidence="4" id="KW-0479">Metal-binding</keyword>
<dbReference type="SUPFAM" id="SSF56719">
    <property type="entry name" value="Type II DNA topoisomerase"/>
    <property type="match status" value="1"/>
</dbReference>
<dbReference type="InterPro" id="IPR000565">
    <property type="entry name" value="Topo_IIA_B"/>
</dbReference>
<dbReference type="Pfam" id="PF02518">
    <property type="entry name" value="HATPase_c"/>
    <property type="match status" value="1"/>
</dbReference>
<dbReference type="RefSeq" id="WP_039387485.1">
    <property type="nucleotide sequence ID" value="NZ_CP007585.1"/>
</dbReference>
<evidence type="ECO:0000313" key="10">
    <source>
        <dbReference type="Proteomes" id="UP000031129"/>
    </source>
</evidence>
<dbReference type="EC" id="5.6.2.2" evidence="3"/>
<dbReference type="InterPro" id="IPR036890">
    <property type="entry name" value="HATPase_C_sf"/>
</dbReference>
<protein>
    <recommendedName>
        <fullName evidence="3">DNA topoisomerase (ATP-hydrolyzing)</fullName>
        <ecNumber evidence="3">5.6.2.2</ecNumber>
    </recommendedName>
</protein>
<reference evidence="9 10" key="1">
    <citation type="journal article" date="2015" name="Genome Announc.">
        <title>Complete Genome Sequence of Mycoplasma flocculare Strain Ms42T (ATCC 27399T).</title>
        <authorList>
            <person name="Calcutt M.J."/>
            <person name="Foecking M.F."/>
            <person name="Heidari M.B."/>
            <person name="McIntosh M.A."/>
        </authorList>
    </citation>
    <scope>NUCLEOTIDE SEQUENCE [LARGE SCALE GENOMIC DNA]</scope>
    <source>
        <strain evidence="10">ATCC 27399</strain>
    </source>
</reference>
<dbReference type="SMART" id="SM00433">
    <property type="entry name" value="TOP2c"/>
    <property type="match status" value="1"/>
</dbReference>
<evidence type="ECO:0000259" key="8">
    <source>
        <dbReference type="PROSITE" id="PS50880"/>
    </source>
</evidence>
<dbReference type="Pfam" id="PF00986">
    <property type="entry name" value="DNA_gyraseB_C"/>
    <property type="match status" value="1"/>
</dbReference>
<comment type="cofactor">
    <cofactor evidence="2">
        <name>Mg(2+)</name>
        <dbReference type="ChEBI" id="CHEBI:18420"/>
    </cofactor>
</comment>
<organism evidence="9 10">
    <name type="scientific">Mesomycoplasma flocculare ATCC 27399</name>
    <dbReference type="NCBI Taxonomy" id="743971"/>
    <lineage>
        <taxon>Bacteria</taxon>
        <taxon>Bacillati</taxon>
        <taxon>Mycoplasmatota</taxon>
        <taxon>Mycoplasmoidales</taxon>
        <taxon>Metamycoplasmataceae</taxon>
        <taxon>Mesomycoplasma</taxon>
    </lineage>
</organism>
<dbReference type="InterPro" id="IPR002288">
    <property type="entry name" value="DNA_gyrase_B_C"/>
</dbReference>
<dbReference type="PROSITE" id="PS50880">
    <property type="entry name" value="TOPRIM"/>
    <property type="match status" value="1"/>
</dbReference>
<dbReference type="OrthoDB" id="9802808at2"/>
<dbReference type="AlphaFoldDB" id="A0A0A8E6P7"/>
<dbReference type="InterPro" id="IPR013506">
    <property type="entry name" value="Topo_IIA_bsu_dom2"/>
</dbReference>
<dbReference type="InterPro" id="IPR020568">
    <property type="entry name" value="Ribosomal_Su5_D2-typ_SF"/>
</dbReference>
<dbReference type="EMBL" id="CP007585">
    <property type="protein sequence ID" value="AJC49609.1"/>
    <property type="molecule type" value="Genomic_DNA"/>
</dbReference>
<dbReference type="GO" id="GO:0046872">
    <property type="term" value="F:metal ion binding"/>
    <property type="evidence" value="ECO:0007669"/>
    <property type="project" value="UniProtKB-KW"/>
</dbReference>
<dbReference type="HOGENOM" id="CLU_006146_1_2_14"/>
<dbReference type="PRINTS" id="PR00418">
    <property type="entry name" value="TPI2FAMILY"/>
</dbReference>
<dbReference type="SUPFAM" id="SSF54211">
    <property type="entry name" value="Ribosomal protein S5 domain 2-like"/>
    <property type="match status" value="1"/>
</dbReference>
<sequence length="641" mass="72651">MSYSVEKLKLLKGLEAVRKRPGMYIGSTDINGLHQLIWEIFDNAIDEVIAGYGDEISLTINTDNSIEISDNGRGIPTEIHKKTGKTGVELVFSELHSGAKFSDEIYKTASGLHGVGSSVVNALSKKLEIFVNRNTKLFYTSFINGGKIETRTKVIDSSKTTGTKIKFLPDFSLFSHTEFEPEIIIPRLRETCFLVNNLKINFIDLKNNISQNFSCENGIKGFVEFLNKSQNKIHDKIISFKEKMQEIIVEFAFQYVDSQQENIISFVNNVKTNLGGSHENGFKLGFLKAINTYGQQNNLIKTKQFLEFSDAKVGLSAVLSLRIPEPILEFVGQTKNKLSTILAKTVTEEIIFTNLMSFFALNKDIATKIINFLLEIYRQRQQSKLNIIESKTTKSITKEKRILSGKLTPANSKKAINRELFLVEGESAGGSAKLARNREFQAILPLKGKIVNAQKTRLIELLKNEEIIAIISALGTGVGQNFNLKNLNYGKIIIMTDADNDGAHIQILILTFLFLHMRPLIENGLVFIAQPPLYRISEKGKKDIFIWEEKEFQKRINGKNLQIQRYKGLGEMNANQLWETTMDPAKRILEKVLIDDYAKVEENFKILMGEKSDLRKNWIEKNVDFSLEDNFIDNLMGPTYE</sequence>
<evidence type="ECO:0000256" key="6">
    <source>
        <dbReference type="ARBA" id="ARBA00023125"/>
    </source>
</evidence>
<proteinExistence type="predicted"/>
<feature type="domain" description="Toprim" evidence="8">
    <location>
        <begin position="418"/>
        <end position="532"/>
    </location>
</feature>
<evidence type="ECO:0000256" key="3">
    <source>
        <dbReference type="ARBA" id="ARBA00012895"/>
    </source>
</evidence>
<evidence type="ECO:0000256" key="2">
    <source>
        <dbReference type="ARBA" id="ARBA00001946"/>
    </source>
</evidence>
<dbReference type="Proteomes" id="UP000031129">
    <property type="component" value="Chromosome"/>
</dbReference>
<dbReference type="Pfam" id="PF01751">
    <property type="entry name" value="Toprim"/>
    <property type="match status" value="1"/>
</dbReference>
<dbReference type="Pfam" id="PF00204">
    <property type="entry name" value="DNA_gyraseB"/>
    <property type="match status" value="1"/>
</dbReference>
<dbReference type="GO" id="GO:0003677">
    <property type="term" value="F:DNA binding"/>
    <property type="evidence" value="ECO:0007669"/>
    <property type="project" value="UniProtKB-KW"/>
</dbReference>
<keyword evidence="7 9" id="KW-0413">Isomerase</keyword>
<dbReference type="GO" id="GO:0006265">
    <property type="term" value="P:DNA topological change"/>
    <property type="evidence" value="ECO:0007669"/>
    <property type="project" value="InterPro"/>
</dbReference>
<gene>
    <name evidence="9" type="primary">parE</name>
    <name evidence="9" type="ORF">MYF_00135</name>
</gene>
<dbReference type="GO" id="GO:0034335">
    <property type="term" value="F:DNA negative supercoiling activity"/>
    <property type="evidence" value="ECO:0007669"/>
    <property type="project" value="UniProtKB-ARBA"/>
</dbReference>
<dbReference type="CDD" id="cd16928">
    <property type="entry name" value="HATPase_GyrB-like"/>
    <property type="match status" value="1"/>
</dbReference>
<keyword evidence="6" id="KW-0238">DNA-binding</keyword>
<name>A0A0A8E6P7_MESFC</name>
<dbReference type="PANTHER" id="PTHR45866">
    <property type="entry name" value="DNA GYRASE/TOPOISOMERASE SUBUNIT B"/>
    <property type="match status" value="1"/>
</dbReference>
<evidence type="ECO:0000313" key="9">
    <source>
        <dbReference type="EMBL" id="AJC49609.1"/>
    </source>
</evidence>
<comment type="catalytic activity">
    <reaction evidence="1">
        <text>ATP-dependent breakage, passage and rejoining of double-stranded DNA.</text>
        <dbReference type="EC" id="5.6.2.2"/>
    </reaction>
</comment>
<dbReference type="PRINTS" id="PR01159">
    <property type="entry name" value="DNAGYRASEB"/>
</dbReference>
<dbReference type="InterPro" id="IPR013759">
    <property type="entry name" value="Topo_IIA_B_C"/>
</dbReference>
<dbReference type="Gene3D" id="3.30.565.10">
    <property type="entry name" value="Histidine kinase-like ATPase, C-terminal domain"/>
    <property type="match status" value="1"/>
</dbReference>
<dbReference type="InterPro" id="IPR013760">
    <property type="entry name" value="Topo_IIA-like_dom_sf"/>
</dbReference>